<feature type="compositionally biased region" description="Acidic residues" evidence="1">
    <location>
        <begin position="85"/>
        <end position="118"/>
    </location>
</feature>
<accession>A0A8S3WB14</accession>
<evidence type="ECO:0000313" key="2">
    <source>
        <dbReference type="EMBL" id="CAG4950994.1"/>
    </source>
</evidence>
<dbReference type="OrthoDB" id="7046085at2759"/>
<dbReference type="AlphaFoldDB" id="A0A8S3WB14"/>
<proteinExistence type="predicted"/>
<dbReference type="Proteomes" id="UP000691718">
    <property type="component" value="Unassembled WGS sequence"/>
</dbReference>
<sequence length="141" mass="16015">MWLGNELTATDWGWKQHQHGIMPKFKEMELIPEKLLKTICCSCETGCNSLKCGCRKHGLKCTNLCSNCHGSEQCANVEKKIYEEVNDSDEIADEEPMQTENNVGDEDDDGLEDVEDLPESERPVESNDQEIPSKRQILINK</sequence>
<evidence type="ECO:0000256" key="1">
    <source>
        <dbReference type="SAM" id="MobiDB-lite"/>
    </source>
</evidence>
<comment type="caution">
    <text evidence="2">The sequence shown here is derived from an EMBL/GenBank/DDBJ whole genome shotgun (WGS) entry which is preliminary data.</text>
</comment>
<evidence type="ECO:0000313" key="3">
    <source>
        <dbReference type="Proteomes" id="UP000691718"/>
    </source>
</evidence>
<protein>
    <submittedName>
        <fullName evidence="2">(apollo) hypothetical protein</fullName>
    </submittedName>
</protein>
<dbReference type="EMBL" id="CAJQZP010000244">
    <property type="protein sequence ID" value="CAG4950994.1"/>
    <property type="molecule type" value="Genomic_DNA"/>
</dbReference>
<organism evidence="2 3">
    <name type="scientific">Parnassius apollo</name>
    <name type="common">Apollo butterfly</name>
    <name type="synonym">Papilio apollo</name>
    <dbReference type="NCBI Taxonomy" id="110799"/>
    <lineage>
        <taxon>Eukaryota</taxon>
        <taxon>Metazoa</taxon>
        <taxon>Ecdysozoa</taxon>
        <taxon>Arthropoda</taxon>
        <taxon>Hexapoda</taxon>
        <taxon>Insecta</taxon>
        <taxon>Pterygota</taxon>
        <taxon>Neoptera</taxon>
        <taxon>Endopterygota</taxon>
        <taxon>Lepidoptera</taxon>
        <taxon>Glossata</taxon>
        <taxon>Ditrysia</taxon>
        <taxon>Papilionoidea</taxon>
        <taxon>Papilionidae</taxon>
        <taxon>Parnassiinae</taxon>
        <taxon>Parnassini</taxon>
        <taxon>Parnassius</taxon>
        <taxon>Parnassius</taxon>
    </lineage>
</organism>
<reference evidence="2" key="1">
    <citation type="submission" date="2021-04" db="EMBL/GenBank/DDBJ databases">
        <authorList>
            <person name="Tunstrom K."/>
        </authorList>
    </citation>
    <scope>NUCLEOTIDE SEQUENCE</scope>
</reference>
<feature type="region of interest" description="Disordered" evidence="1">
    <location>
        <begin position="85"/>
        <end position="141"/>
    </location>
</feature>
<gene>
    <name evidence="2" type="ORF">PAPOLLO_LOCUS4306</name>
</gene>
<keyword evidence="3" id="KW-1185">Reference proteome</keyword>
<name>A0A8S3WB14_PARAO</name>